<proteinExistence type="inferred from homology"/>
<dbReference type="PANTHER" id="PTHR31770:SF1">
    <property type="entry name" value="CHEMOKINE-LIKE PROTEIN TAFA-2"/>
    <property type="match status" value="1"/>
</dbReference>
<evidence type="ECO:0000256" key="2">
    <source>
        <dbReference type="ARBA" id="ARBA00022729"/>
    </source>
</evidence>
<accession>A0A8D0P9B8</accession>
<sequence length="126" mass="13794">MSKRYLQKATKGKLLIIIFIVTLWGKVVSSVNHHKAHHVKTGTCEVVALHRCCNKNKIEERSQTVKCSCFPGQVAGTTRAAPSCVDGEASSIASGDSAAGDCLEEEFHCDTDDWGQSWRTHYKPCG</sequence>
<evidence type="ECO:0000313" key="4">
    <source>
        <dbReference type="Proteomes" id="UP000694726"/>
    </source>
</evidence>
<protein>
    <recommendedName>
        <fullName evidence="5">TAFA chemokine like family member 2</fullName>
    </recommendedName>
</protein>
<organism evidence="3 4">
    <name type="scientific">Sus scrofa</name>
    <name type="common">Pig</name>
    <dbReference type="NCBI Taxonomy" id="9823"/>
    <lineage>
        <taxon>Eukaryota</taxon>
        <taxon>Metazoa</taxon>
        <taxon>Chordata</taxon>
        <taxon>Craniata</taxon>
        <taxon>Vertebrata</taxon>
        <taxon>Euteleostomi</taxon>
        <taxon>Mammalia</taxon>
        <taxon>Eutheria</taxon>
        <taxon>Laurasiatheria</taxon>
        <taxon>Artiodactyla</taxon>
        <taxon>Suina</taxon>
        <taxon>Suidae</taxon>
        <taxon>Sus</taxon>
    </lineage>
</organism>
<dbReference type="AlphaFoldDB" id="A0A8D0P9B8"/>
<evidence type="ECO:0000313" key="3">
    <source>
        <dbReference type="Ensembl" id="ENSSSCP00015030393.1"/>
    </source>
</evidence>
<dbReference type="InterPro" id="IPR051743">
    <property type="entry name" value="TAFA_chemokine-like"/>
</dbReference>
<comment type="similarity">
    <text evidence="1">Belongs to the TAFA family.</text>
</comment>
<dbReference type="Proteomes" id="UP000694726">
    <property type="component" value="Unplaced"/>
</dbReference>
<evidence type="ECO:0000256" key="1">
    <source>
        <dbReference type="ARBA" id="ARBA00006101"/>
    </source>
</evidence>
<dbReference type="Pfam" id="PF12020">
    <property type="entry name" value="TAFA"/>
    <property type="match status" value="1"/>
</dbReference>
<reference evidence="3" key="1">
    <citation type="submission" date="2025-08" db="UniProtKB">
        <authorList>
            <consortium name="Ensembl"/>
        </authorList>
    </citation>
    <scope>IDENTIFICATION</scope>
</reference>
<dbReference type="Ensembl" id="ENSSSCT00015075714.1">
    <property type="protein sequence ID" value="ENSSSCP00015030393.1"/>
    <property type="gene ID" value="ENSSSCG00015056805.1"/>
</dbReference>
<evidence type="ECO:0008006" key="5">
    <source>
        <dbReference type="Google" id="ProtNLM"/>
    </source>
</evidence>
<dbReference type="PANTHER" id="PTHR31770">
    <property type="entry name" value="CHEMOKINE-LIKE PROTEIN TAFA FAMILY MEMBER"/>
    <property type="match status" value="1"/>
</dbReference>
<keyword evidence="2" id="KW-0732">Signal</keyword>
<dbReference type="InterPro" id="IPR020350">
    <property type="entry name" value="Chemokine-like_TAFA"/>
</dbReference>
<name>A0A8D0P9B8_PIG</name>